<dbReference type="SUPFAM" id="SSF89919">
    <property type="entry name" value="Ribosome-binding factor A, RbfA"/>
    <property type="match status" value="1"/>
</dbReference>
<dbReference type="GO" id="GO:0005829">
    <property type="term" value="C:cytosol"/>
    <property type="evidence" value="ECO:0007669"/>
    <property type="project" value="TreeGrafter"/>
</dbReference>
<keyword evidence="2" id="KW-0963">Cytoplasm</keyword>
<dbReference type="PANTHER" id="PTHR33515">
    <property type="entry name" value="RIBOSOME-BINDING FACTOR A, CHLOROPLASTIC-RELATED"/>
    <property type="match status" value="1"/>
</dbReference>
<comment type="function">
    <text evidence="2">One of several proteins that assist in the late maturation steps of the functional core of the 30S ribosomal subunit. Associates with free 30S ribosomal subunits (but not with 30S subunits that are part of 70S ribosomes or polysomes). Required for efficient processing of 16S rRNA. May interact with the 5'-terminal helix region of 16S rRNA.</text>
</comment>
<dbReference type="NCBIfam" id="TIGR00082">
    <property type="entry name" value="rbfA"/>
    <property type="match status" value="1"/>
</dbReference>
<dbReference type="AlphaFoldDB" id="A0AAT9LD74"/>
<keyword evidence="1 2" id="KW-0690">Ribosome biogenesis</keyword>
<accession>A0AAT9LD74</accession>
<dbReference type="Gene3D" id="3.30.300.20">
    <property type="match status" value="1"/>
</dbReference>
<protein>
    <recommendedName>
        <fullName evidence="2">Ribosome-binding factor A</fullName>
    </recommendedName>
</protein>
<dbReference type="EMBL" id="CP062796">
    <property type="protein sequence ID" value="QUL99042.1"/>
    <property type="molecule type" value="Genomic_DNA"/>
</dbReference>
<dbReference type="InterPro" id="IPR000238">
    <property type="entry name" value="RbfA"/>
</dbReference>
<organism evidence="3">
    <name type="scientific">Candidatus Fermentithermobacillus carboniphilus</name>
    <dbReference type="NCBI Taxonomy" id="3085328"/>
    <lineage>
        <taxon>Bacteria</taxon>
        <taxon>Bacillati</taxon>
        <taxon>Bacillota</taxon>
        <taxon>Candidatus Fermentithermobacillia</taxon>
        <taxon>Candidatus Fermentithermobacillales</taxon>
        <taxon>Candidatus Fermentithermobacillaceae</taxon>
        <taxon>Candidatus Fermentithermobacillus</taxon>
    </lineage>
</organism>
<dbReference type="GO" id="GO:0030490">
    <property type="term" value="P:maturation of SSU-rRNA"/>
    <property type="evidence" value="ECO:0007669"/>
    <property type="project" value="UniProtKB-UniRule"/>
</dbReference>
<sequence length="119" mass="13280">MAQRQERAAALIREVVSEVIMRRLKDPRIGFVSIVNVDVTRDLSLAKIHVSVLGEEKAKEDTMEGLRSAQGLIRSEVAKALGTRHAPEIQFVLDQGIEHSIRVSKLLSEIKKDGEELPQ</sequence>
<proteinExistence type="inferred from homology"/>
<reference evidence="3" key="2">
    <citation type="journal article" date="2023" name="Biology">
        <title>Prokaryotic Life Associated with Coal-Fire Gas Vents Revealed by Metagenomics.</title>
        <authorList>
            <person name="Kadnikov V.V."/>
            <person name="Mardanov A.V."/>
            <person name="Beletsky A.V."/>
            <person name="Karnachuk O.V."/>
            <person name="Ravin N.V."/>
        </authorList>
    </citation>
    <scope>NUCLEOTIDE SEQUENCE</scope>
    <source>
        <strain evidence="3">Bu02</strain>
    </source>
</reference>
<dbReference type="Pfam" id="PF02033">
    <property type="entry name" value="RBFA"/>
    <property type="match status" value="1"/>
</dbReference>
<reference evidence="3" key="1">
    <citation type="submission" date="2020-10" db="EMBL/GenBank/DDBJ databases">
        <authorList>
            <person name="Kadnikov V."/>
            <person name="Beletsky A.V."/>
            <person name="Mardanov A.V."/>
            <person name="Karnachuk O.V."/>
            <person name="Ravin N.V."/>
        </authorList>
    </citation>
    <scope>NUCLEOTIDE SEQUENCE</scope>
    <source>
        <strain evidence="3">Bu02</strain>
    </source>
</reference>
<evidence type="ECO:0000313" key="3">
    <source>
        <dbReference type="EMBL" id="QUL99042.1"/>
    </source>
</evidence>
<dbReference type="KEGG" id="fcz:IMF26_02950"/>
<dbReference type="HAMAP" id="MF_00003">
    <property type="entry name" value="RbfA"/>
    <property type="match status" value="1"/>
</dbReference>
<comment type="similarity">
    <text evidence="2">Belongs to the RbfA family.</text>
</comment>
<evidence type="ECO:0000256" key="1">
    <source>
        <dbReference type="ARBA" id="ARBA00022517"/>
    </source>
</evidence>
<dbReference type="PANTHER" id="PTHR33515:SF1">
    <property type="entry name" value="RIBOSOME-BINDING FACTOR A, CHLOROPLASTIC-RELATED"/>
    <property type="match status" value="1"/>
</dbReference>
<dbReference type="GO" id="GO:0043024">
    <property type="term" value="F:ribosomal small subunit binding"/>
    <property type="evidence" value="ECO:0007669"/>
    <property type="project" value="TreeGrafter"/>
</dbReference>
<name>A0AAT9LD74_9FIRM</name>
<comment type="subunit">
    <text evidence="2">Monomer. Binds 30S ribosomal subunits, but not 50S ribosomal subunits or 70S ribosomes.</text>
</comment>
<dbReference type="InterPro" id="IPR015946">
    <property type="entry name" value="KH_dom-like_a/b"/>
</dbReference>
<dbReference type="InterPro" id="IPR023799">
    <property type="entry name" value="RbfA_dom_sf"/>
</dbReference>
<evidence type="ECO:0000256" key="2">
    <source>
        <dbReference type="HAMAP-Rule" id="MF_00003"/>
    </source>
</evidence>
<comment type="subcellular location">
    <subcellularLocation>
        <location evidence="2">Cytoplasm</location>
    </subcellularLocation>
</comment>
<gene>
    <name evidence="2 3" type="primary">rbfA</name>
    <name evidence="3" type="ORF">IMF26_02950</name>
</gene>